<reference evidence="2 3" key="1">
    <citation type="submission" date="2024-01" db="EMBL/GenBank/DDBJ databases">
        <title>The genomes of 5 underutilized Papilionoideae crops provide insights into root nodulation and disease resistanc.</title>
        <authorList>
            <person name="Yuan L."/>
        </authorList>
    </citation>
    <scope>NUCLEOTIDE SEQUENCE [LARGE SCALE GENOMIC DNA]</scope>
    <source>
        <strain evidence="2">ZHUSHIDOU_FW_LH</strain>
        <tissue evidence="2">Leaf</tissue>
    </source>
</reference>
<sequence length="86" mass="9039">MENVASAIETVKDLSQENIVEIDDVATPNAPFPGANRTSLVIGTDASPGLISDAARKTDANSDVATSKKPIDANDSIPEEGEWTRV</sequence>
<keyword evidence="3" id="KW-1185">Reference proteome</keyword>
<comment type="caution">
    <text evidence="2">The sequence shown here is derived from an EMBL/GenBank/DDBJ whole genome shotgun (WGS) entry which is preliminary data.</text>
</comment>
<accession>A0AAN9EJZ1</accession>
<name>A0AAN9EJZ1_CROPI</name>
<proteinExistence type="predicted"/>
<dbReference type="AlphaFoldDB" id="A0AAN9EJZ1"/>
<gene>
    <name evidence="2" type="ORF">RIF29_31985</name>
</gene>
<dbReference type="Proteomes" id="UP001372338">
    <property type="component" value="Unassembled WGS sequence"/>
</dbReference>
<evidence type="ECO:0000313" key="2">
    <source>
        <dbReference type="EMBL" id="KAK7257765.1"/>
    </source>
</evidence>
<organism evidence="2 3">
    <name type="scientific">Crotalaria pallida</name>
    <name type="common">Smooth rattlebox</name>
    <name type="synonym">Crotalaria striata</name>
    <dbReference type="NCBI Taxonomy" id="3830"/>
    <lineage>
        <taxon>Eukaryota</taxon>
        <taxon>Viridiplantae</taxon>
        <taxon>Streptophyta</taxon>
        <taxon>Embryophyta</taxon>
        <taxon>Tracheophyta</taxon>
        <taxon>Spermatophyta</taxon>
        <taxon>Magnoliopsida</taxon>
        <taxon>eudicotyledons</taxon>
        <taxon>Gunneridae</taxon>
        <taxon>Pentapetalae</taxon>
        <taxon>rosids</taxon>
        <taxon>fabids</taxon>
        <taxon>Fabales</taxon>
        <taxon>Fabaceae</taxon>
        <taxon>Papilionoideae</taxon>
        <taxon>50 kb inversion clade</taxon>
        <taxon>genistoids sensu lato</taxon>
        <taxon>core genistoids</taxon>
        <taxon>Crotalarieae</taxon>
        <taxon>Crotalaria</taxon>
    </lineage>
</organism>
<evidence type="ECO:0000313" key="3">
    <source>
        <dbReference type="Proteomes" id="UP001372338"/>
    </source>
</evidence>
<feature type="compositionally biased region" description="Acidic residues" evidence="1">
    <location>
        <begin position="77"/>
        <end position="86"/>
    </location>
</feature>
<protein>
    <submittedName>
        <fullName evidence="2">Uncharacterized protein</fullName>
    </submittedName>
</protein>
<evidence type="ECO:0000256" key="1">
    <source>
        <dbReference type="SAM" id="MobiDB-lite"/>
    </source>
</evidence>
<dbReference type="EMBL" id="JAYWIO010000006">
    <property type="protein sequence ID" value="KAK7257765.1"/>
    <property type="molecule type" value="Genomic_DNA"/>
</dbReference>
<feature type="region of interest" description="Disordered" evidence="1">
    <location>
        <begin position="43"/>
        <end position="86"/>
    </location>
</feature>